<dbReference type="GO" id="GO:0071949">
    <property type="term" value="F:FAD binding"/>
    <property type="evidence" value="ECO:0007669"/>
    <property type="project" value="InterPro"/>
</dbReference>
<reference evidence="7" key="1">
    <citation type="journal article" date="2014" name="Int. J. Syst. Evol. Microbiol.">
        <title>Complete genome sequence of Corynebacterium casei LMG S-19264T (=DSM 44701T), isolated from a smear-ripened cheese.</title>
        <authorList>
            <consortium name="US DOE Joint Genome Institute (JGI-PGF)"/>
            <person name="Walter F."/>
            <person name="Albersmeier A."/>
            <person name="Kalinowski J."/>
            <person name="Ruckert C."/>
        </authorList>
    </citation>
    <scope>NUCLEOTIDE SEQUENCE</scope>
    <source>
        <strain evidence="7">JCM 4646</strain>
    </source>
</reference>
<gene>
    <name evidence="7" type="ORF">GCM10018781_22030</name>
</gene>
<dbReference type="InterPro" id="IPR016166">
    <property type="entry name" value="FAD-bd_PCMH"/>
</dbReference>
<dbReference type="InterPro" id="IPR016169">
    <property type="entry name" value="FAD-bd_PCMH_sub2"/>
</dbReference>
<reference evidence="7" key="2">
    <citation type="submission" date="2020-09" db="EMBL/GenBank/DDBJ databases">
        <authorList>
            <person name="Sun Q."/>
            <person name="Ohkuma M."/>
        </authorList>
    </citation>
    <scope>NUCLEOTIDE SEQUENCE</scope>
    <source>
        <strain evidence="7">JCM 4646</strain>
    </source>
</reference>
<dbReference type="InterPro" id="IPR050416">
    <property type="entry name" value="FAD-linked_Oxidoreductase"/>
</dbReference>
<dbReference type="InterPro" id="IPR006093">
    <property type="entry name" value="Oxy_OxRdtase_FAD_BS"/>
</dbReference>
<comment type="caution">
    <text evidence="7">The sequence shown here is derived from an EMBL/GenBank/DDBJ whole genome shotgun (WGS) entry which is preliminary data.</text>
</comment>
<evidence type="ECO:0000313" key="7">
    <source>
        <dbReference type="EMBL" id="GHH67144.1"/>
    </source>
</evidence>
<dbReference type="InterPro" id="IPR016167">
    <property type="entry name" value="FAD-bd_PCMH_sub1"/>
</dbReference>
<dbReference type="InterPro" id="IPR036318">
    <property type="entry name" value="FAD-bd_PCMH-like_sf"/>
</dbReference>
<feature type="domain" description="FAD-binding PCMH-type" evidence="6">
    <location>
        <begin position="49"/>
        <end position="217"/>
    </location>
</feature>
<dbReference type="Proteomes" id="UP000617734">
    <property type="component" value="Unassembled WGS sequence"/>
</dbReference>
<dbReference type="InterPro" id="IPR006094">
    <property type="entry name" value="Oxid_FAD_bind_N"/>
</dbReference>
<proteinExistence type="inferred from homology"/>
<evidence type="ECO:0000259" key="6">
    <source>
        <dbReference type="PROSITE" id="PS51387"/>
    </source>
</evidence>
<organism evidence="7 8">
    <name type="scientific">Kitasatospora indigofera</name>
    <dbReference type="NCBI Taxonomy" id="67307"/>
    <lineage>
        <taxon>Bacteria</taxon>
        <taxon>Bacillati</taxon>
        <taxon>Actinomycetota</taxon>
        <taxon>Actinomycetes</taxon>
        <taxon>Kitasatosporales</taxon>
        <taxon>Streptomycetaceae</taxon>
        <taxon>Kitasatospora</taxon>
    </lineage>
</organism>
<comment type="similarity">
    <text evidence="2">Belongs to the oxygen-dependent FAD-linked oxidoreductase family.</text>
</comment>
<dbReference type="Pfam" id="PF08031">
    <property type="entry name" value="BBE"/>
    <property type="match status" value="1"/>
</dbReference>
<evidence type="ECO:0000256" key="3">
    <source>
        <dbReference type="ARBA" id="ARBA00022630"/>
    </source>
</evidence>
<keyword evidence="4" id="KW-0274">FAD</keyword>
<dbReference type="PANTHER" id="PTHR42973">
    <property type="entry name" value="BINDING OXIDOREDUCTASE, PUTATIVE (AFU_ORTHOLOGUE AFUA_1G17690)-RELATED"/>
    <property type="match status" value="1"/>
</dbReference>
<dbReference type="PROSITE" id="PS51387">
    <property type="entry name" value="FAD_PCMH"/>
    <property type="match status" value="1"/>
</dbReference>
<accession>A0A919FJJ4</accession>
<dbReference type="PANTHER" id="PTHR42973:SF39">
    <property type="entry name" value="FAD-BINDING PCMH-TYPE DOMAIN-CONTAINING PROTEIN"/>
    <property type="match status" value="1"/>
</dbReference>
<comment type="cofactor">
    <cofactor evidence="1">
        <name>FAD</name>
        <dbReference type="ChEBI" id="CHEBI:57692"/>
    </cofactor>
</comment>
<keyword evidence="8" id="KW-1185">Reference proteome</keyword>
<dbReference type="Gene3D" id="3.40.462.20">
    <property type="match status" value="1"/>
</dbReference>
<dbReference type="Pfam" id="PF01565">
    <property type="entry name" value="FAD_binding_4"/>
    <property type="match status" value="1"/>
</dbReference>
<dbReference type="PROSITE" id="PS00862">
    <property type="entry name" value="OX2_COVAL_FAD"/>
    <property type="match status" value="1"/>
</dbReference>
<dbReference type="EMBL" id="BNBO01000008">
    <property type="protein sequence ID" value="GHH67144.1"/>
    <property type="molecule type" value="Genomic_DNA"/>
</dbReference>
<dbReference type="InterPro" id="IPR012951">
    <property type="entry name" value="BBE"/>
</dbReference>
<evidence type="ECO:0000256" key="2">
    <source>
        <dbReference type="ARBA" id="ARBA00005466"/>
    </source>
</evidence>
<dbReference type="AlphaFoldDB" id="A0A919FJJ4"/>
<evidence type="ECO:0000313" key="8">
    <source>
        <dbReference type="Proteomes" id="UP000617734"/>
    </source>
</evidence>
<keyword evidence="3" id="KW-0285">Flavoprotein</keyword>
<protein>
    <submittedName>
        <fullName evidence="7">Oxidoreductase</fullName>
    </submittedName>
</protein>
<sequence>MGIAQEGQVEFRSAPAGVAQELAHAVRGAVLSPGDEDFATECAGFNLVAAHRPALVVVAEGAADVQAAVRIAGLHGLPVTVQSTGHGISAPADGGLLISVRRMNGVAVDPIARLARVEAGTPWHKVIRSAAAHGLAPLNGSSHLVGAVGYTLGGGLGLLARKYGYAADHVTRLEIVSADGELRMVTQDQNAALFWALRGGKGNFGVVTAMEFELVPVTRLYGGGLFYDGEDTSDVLHTWRAWTRDLPEAMTSSVALLRLPDLPVVPALLRGRLVVHVRIAFQGSAAEGEQLIRPLRTVALPVLDTVGDMPYTAVQEIHQDPTHPLPYHERSIVLRELDHQAVTRLLALAGPGSGCGELMVELRHLGGALGRPPAVPNAVGNRDGAFTLSTLTPAIPGDPAAAEVAGSEVLEGLAPWGTGRRYLNFLGGPATTGPDQVRACYDAETYRRLADIKAVYDPQNLFRFNHNIVPSEGLSQ</sequence>
<name>A0A919FJJ4_9ACTN</name>
<dbReference type="GeneID" id="95352673"/>
<evidence type="ECO:0000256" key="4">
    <source>
        <dbReference type="ARBA" id="ARBA00022827"/>
    </source>
</evidence>
<dbReference type="GO" id="GO:0016491">
    <property type="term" value="F:oxidoreductase activity"/>
    <property type="evidence" value="ECO:0007669"/>
    <property type="project" value="UniProtKB-KW"/>
</dbReference>
<evidence type="ECO:0000256" key="1">
    <source>
        <dbReference type="ARBA" id="ARBA00001974"/>
    </source>
</evidence>
<keyword evidence="5" id="KW-0560">Oxidoreductase</keyword>
<dbReference type="Gene3D" id="3.30.465.10">
    <property type="match status" value="1"/>
</dbReference>
<dbReference type="Gene3D" id="3.30.43.10">
    <property type="entry name" value="Uridine Diphospho-n-acetylenolpyruvylglucosamine Reductase, domain 2"/>
    <property type="match status" value="1"/>
</dbReference>
<dbReference type="RefSeq" id="WP_229927341.1">
    <property type="nucleotide sequence ID" value="NZ_BNBO01000008.1"/>
</dbReference>
<dbReference type="SUPFAM" id="SSF56176">
    <property type="entry name" value="FAD-binding/transporter-associated domain-like"/>
    <property type="match status" value="1"/>
</dbReference>
<evidence type="ECO:0000256" key="5">
    <source>
        <dbReference type="ARBA" id="ARBA00023002"/>
    </source>
</evidence>